<evidence type="ECO:0000313" key="2">
    <source>
        <dbReference type="EMBL" id="KAJ7768140.1"/>
    </source>
</evidence>
<gene>
    <name evidence="2" type="ORF">DFH07DRAFT_954715</name>
</gene>
<dbReference type="Gene3D" id="2.40.70.10">
    <property type="entry name" value="Acid Proteases"/>
    <property type="match status" value="1"/>
</dbReference>
<sequence length="449" mass="49904">MATSASSTSDCFMIELKIATLDAIAELNDATGARIRYLTRREIAAPTVSSSSIAGRSALSVIPQDPLEVIDIPPMANFIPVHADLGPDPARNIQAYDQFLTTTTPTESLGPYCQVVGTLVFGNPMTPQNGRRYFNVEFDLEYELWTDFVYLHPYWGPPPIQEPDKAWLHLTFGVASQVSPSYRRAPTSGILGLGRRSVLDNRLTRSPTFLQQIRPLLESPELTILLAATRGFVYDVFTPSVIMTTDSHITFGRRPKFGNVASDKFGPWYNHLPVLGNEHWVVASTTKKLDGKTYTYNNGTAELDTGAAFCYLDNKFVKDFYACIPGCTIKNLGHLTLKHQFYHLIPVEVNATPRVELDIGGHLFTLEHSRLPQATTYDIKGKMYYVGAIQRKALLMADSDGAAFDGPDLIGRVALVNMEVVLQMPDHGPHTMSWRRKETSFTGPGKLDW</sequence>
<dbReference type="Proteomes" id="UP001215280">
    <property type="component" value="Unassembled WGS sequence"/>
</dbReference>
<dbReference type="AlphaFoldDB" id="A0AAD7JMM4"/>
<name>A0AAD7JMM4_9AGAR</name>
<dbReference type="EMBL" id="JARJLG010000028">
    <property type="protein sequence ID" value="KAJ7768140.1"/>
    <property type="molecule type" value="Genomic_DNA"/>
</dbReference>
<dbReference type="InterPro" id="IPR033121">
    <property type="entry name" value="PEPTIDASE_A1"/>
</dbReference>
<evidence type="ECO:0000259" key="1">
    <source>
        <dbReference type="Pfam" id="PF00026"/>
    </source>
</evidence>
<feature type="domain" description="Peptidase A1" evidence="1">
    <location>
        <begin position="171"/>
        <end position="373"/>
    </location>
</feature>
<dbReference type="SUPFAM" id="SSF50630">
    <property type="entry name" value="Acid proteases"/>
    <property type="match status" value="1"/>
</dbReference>
<organism evidence="2 3">
    <name type="scientific">Mycena maculata</name>
    <dbReference type="NCBI Taxonomy" id="230809"/>
    <lineage>
        <taxon>Eukaryota</taxon>
        <taxon>Fungi</taxon>
        <taxon>Dikarya</taxon>
        <taxon>Basidiomycota</taxon>
        <taxon>Agaricomycotina</taxon>
        <taxon>Agaricomycetes</taxon>
        <taxon>Agaricomycetidae</taxon>
        <taxon>Agaricales</taxon>
        <taxon>Marasmiineae</taxon>
        <taxon>Mycenaceae</taxon>
        <taxon>Mycena</taxon>
    </lineage>
</organism>
<keyword evidence="3" id="KW-1185">Reference proteome</keyword>
<reference evidence="2" key="1">
    <citation type="submission" date="2023-03" db="EMBL/GenBank/DDBJ databases">
        <title>Massive genome expansion in bonnet fungi (Mycena s.s.) driven by repeated elements and novel gene families across ecological guilds.</title>
        <authorList>
            <consortium name="Lawrence Berkeley National Laboratory"/>
            <person name="Harder C.B."/>
            <person name="Miyauchi S."/>
            <person name="Viragh M."/>
            <person name="Kuo A."/>
            <person name="Thoen E."/>
            <person name="Andreopoulos B."/>
            <person name="Lu D."/>
            <person name="Skrede I."/>
            <person name="Drula E."/>
            <person name="Henrissat B."/>
            <person name="Morin E."/>
            <person name="Kohler A."/>
            <person name="Barry K."/>
            <person name="LaButti K."/>
            <person name="Morin E."/>
            <person name="Salamov A."/>
            <person name="Lipzen A."/>
            <person name="Mereny Z."/>
            <person name="Hegedus B."/>
            <person name="Baldrian P."/>
            <person name="Stursova M."/>
            <person name="Weitz H."/>
            <person name="Taylor A."/>
            <person name="Grigoriev I.V."/>
            <person name="Nagy L.G."/>
            <person name="Martin F."/>
            <person name="Kauserud H."/>
        </authorList>
    </citation>
    <scope>NUCLEOTIDE SEQUENCE</scope>
    <source>
        <strain evidence="2">CBHHK188m</strain>
    </source>
</reference>
<protein>
    <recommendedName>
        <fullName evidence="1">Peptidase A1 domain-containing protein</fullName>
    </recommendedName>
</protein>
<accession>A0AAD7JMM4</accession>
<dbReference type="InterPro" id="IPR021109">
    <property type="entry name" value="Peptidase_aspartic_dom_sf"/>
</dbReference>
<proteinExistence type="predicted"/>
<evidence type="ECO:0000313" key="3">
    <source>
        <dbReference type="Proteomes" id="UP001215280"/>
    </source>
</evidence>
<dbReference type="Pfam" id="PF00026">
    <property type="entry name" value="Asp"/>
    <property type="match status" value="1"/>
</dbReference>
<comment type="caution">
    <text evidence="2">The sequence shown here is derived from an EMBL/GenBank/DDBJ whole genome shotgun (WGS) entry which is preliminary data.</text>
</comment>